<dbReference type="Gene3D" id="3.40.190.10">
    <property type="entry name" value="Periplasmic binding protein-like II"/>
    <property type="match status" value="2"/>
</dbReference>
<evidence type="ECO:0000313" key="1">
    <source>
        <dbReference type="EMBL" id="PWR71328.1"/>
    </source>
</evidence>
<organism evidence="1 2">
    <name type="scientific">Methanospirillum lacunae</name>
    <dbReference type="NCBI Taxonomy" id="668570"/>
    <lineage>
        <taxon>Archaea</taxon>
        <taxon>Methanobacteriati</taxon>
        <taxon>Methanobacteriota</taxon>
        <taxon>Stenosarchaea group</taxon>
        <taxon>Methanomicrobia</taxon>
        <taxon>Methanomicrobiales</taxon>
        <taxon>Methanospirillaceae</taxon>
        <taxon>Methanospirillum</taxon>
    </lineage>
</organism>
<name>A0A2V2N484_9EURY</name>
<dbReference type="Pfam" id="PF13531">
    <property type="entry name" value="SBP_bac_11"/>
    <property type="match status" value="1"/>
</dbReference>
<accession>A0A2V2N484</accession>
<proteinExistence type="predicted"/>
<comment type="caution">
    <text evidence="1">The sequence shown here is derived from an EMBL/GenBank/DDBJ whole genome shotgun (WGS) entry which is preliminary data.</text>
</comment>
<evidence type="ECO:0008006" key="3">
    <source>
        <dbReference type="Google" id="ProtNLM"/>
    </source>
</evidence>
<sequence>MFRTVVLITILFSCIIGLVAAADNSAAGSSSPITLTIMTPYDQDLNSGLKEIAKEYGKDHNTIINIISVQGRKKIVDELSSGNTSADLVVIEKEYQPFNLKGLSSLEKKGLIDKSEKLYNAEADLVVSQKSPIQSTQDLNGTRYAAVDLVNYHMPGGCLATSLLSVLPVQPEVVNQSGIDKIYEAVENTSADSTILWASDYNVQKKNQGELKAIPLPEYSMDNYIATLTNSANKDEAAAFMDFVLSHKDKLQN</sequence>
<dbReference type="EMBL" id="QGMY01000008">
    <property type="protein sequence ID" value="PWR71328.1"/>
    <property type="molecule type" value="Genomic_DNA"/>
</dbReference>
<dbReference type="OrthoDB" id="383816at2157"/>
<reference evidence="1 2" key="1">
    <citation type="submission" date="2018-05" db="EMBL/GenBank/DDBJ databases">
        <title>Draft genome of Methanospirillum lacunae Ki8-1.</title>
        <authorList>
            <person name="Dueholm M.S."/>
            <person name="Nielsen P.H."/>
            <person name="Bakmann L.F."/>
            <person name="Otzen D.E."/>
        </authorList>
    </citation>
    <scope>NUCLEOTIDE SEQUENCE [LARGE SCALE GENOMIC DNA]</scope>
    <source>
        <strain evidence="1 2">Ki8-1</strain>
    </source>
</reference>
<dbReference type="AlphaFoldDB" id="A0A2V2N484"/>
<protein>
    <recommendedName>
        <fullName evidence="3">Molybdate ABC transporter substrate-binding protein</fullName>
    </recommendedName>
</protein>
<dbReference type="Proteomes" id="UP000245657">
    <property type="component" value="Unassembled WGS sequence"/>
</dbReference>
<dbReference type="SUPFAM" id="SSF53850">
    <property type="entry name" value="Periplasmic binding protein-like II"/>
    <property type="match status" value="1"/>
</dbReference>
<dbReference type="RefSeq" id="WP_109968946.1">
    <property type="nucleotide sequence ID" value="NZ_CP176093.1"/>
</dbReference>
<keyword evidence="2" id="KW-1185">Reference proteome</keyword>
<gene>
    <name evidence="1" type="ORF">DK846_10705</name>
</gene>
<evidence type="ECO:0000313" key="2">
    <source>
        <dbReference type="Proteomes" id="UP000245657"/>
    </source>
</evidence>
<dbReference type="GeneID" id="97547047"/>